<proteinExistence type="predicted"/>
<evidence type="ECO:0000313" key="3">
    <source>
        <dbReference type="Proteomes" id="UP000187209"/>
    </source>
</evidence>
<reference evidence="2 3" key="1">
    <citation type="submission" date="2016-11" db="EMBL/GenBank/DDBJ databases">
        <title>The macronuclear genome of Stentor coeruleus: a giant cell with tiny introns.</title>
        <authorList>
            <person name="Slabodnick M."/>
            <person name="Ruby J.G."/>
            <person name="Reiff S.B."/>
            <person name="Swart E.C."/>
            <person name="Gosai S."/>
            <person name="Prabakaran S."/>
            <person name="Witkowska E."/>
            <person name="Larue G.E."/>
            <person name="Fisher S."/>
            <person name="Freeman R.M."/>
            <person name="Gunawardena J."/>
            <person name="Chu W."/>
            <person name="Stover N.A."/>
            <person name="Gregory B.D."/>
            <person name="Nowacki M."/>
            <person name="Derisi J."/>
            <person name="Roy S.W."/>
            <person name="Marshall W.F."/>
            <person name="Sood P."/>
        </authorList>
    </citation>
    <scope>NUCLEOTIDE SEQUENCE [LARGE SCALE GENOMIC DNA]</scope>
    <source>
        <strain evidence="2">WM001</strain>
    </source>
</reference>
<dbReference type="EMBL" id="MPUH01000342">
    <property type="protein sequence ID" value="OMJ82381.1"/>
    <property type="molecule type" value="Genomic_DNA"/>
</dbReference>
<sequence length="321" mass="37760">MSKLFEVLRSSRTREEEQLRADELEALKKNINYSFEKITEKLGRELRERRERNSLMKEEINTKKKEFSIIYSYLIDREFFLTECRIYGTYTKRNQPKDISVEKKELNRELTLSKVKIDALKKAILIFKSDIFECEEKQRRLGKDLRRLKRNAHIPINIGESSSDSSISETEDEKAQRLEFEEFKKLKSKELEDLESKCENNKSIILSLQNELKNAKKVLQNPALKTQIYESLKDYINEIEEQDSSSSIPNSTRNNGLFRRRVYSNKANSRIKTKQTDSIKILAPQSTSFKFYPRKPTLDMVRGHSAPRTLKSANCLQRSKP</sequence>
<accession>A0A1R2C059</accession>
<feature type="compositionally biased region" description="Polar residues" evidence="1">
    <location>
        <begin position="311"/>
        <end position="321"/>
    </location>
</feature>
<feature type="region of interest" description="Disordered" evidence="1">
    <location>
        <begin position="300"/>
        <end position="321"/>
    </location>
</feature>
<evidence type="ECO:0000313" key="2">
    <source>
        <dbReference type="EMBL" id="OMJ82381.1"/>
    </source>
</evidence>
<protein>
    <submittedName>
        <fullName evidence="2">Uncharacterized protein</fullName>
    </submittedName>
</protein>
<dbReference type="AlphaFoldDB" id="A0A1R2C059"/>
<comment type="caution">
    <text evidence="2">The sequence shown here is derived from an EMBL/GenBank/DDBJ whole genome shotgun (WGS) entry which is preliminary data.</text>
</comment>
<organism evidence="2 3">
    <name type="scientific">Stentor coeruleus</name>
    <dbReference type="NCBI Taxonomy" id="5963"/>
    <lineage>
        <taxon>Eukaryota</taxon>
        <taxon>Sar</taxon>
        <taxon>Alveolata</taxon>
        <taxon>Ciliophora</taxon>
        <taxon>Postciliodesmatophora</taxon>
        <taxon>Heterotrichea</taxon>
        <taxon>Heterotrichida</taxon>
        <taxon>Stentoridae</taxon>
        <taxon>Stentor</taxon>
    </lineage>
</organism>
<name>A0A1R2C059_9CILI</name>
<evidence type="ECO:0000256" key="1">
    <source>
        <dbReference type="SAM" id="MobiDB-lite"/>
    </source>
</evidence>
<keyword evidence="3" id="KW-1185">Reference proteome</keyword>
<dbReference type="Proteomes" id="UP000187209">
    <property type="component" value="Unassembled WGS sequence"/>
</dbReference>
<gene>
    <name evidence="2" type="ORF">SteCoe_16918</name>
</gene>